<sequence>MGILDAPAPPVFTESKYRRRGGPRDIFFIGSSSIARGSEASYTGHDKSQYGYFTNLGYVGWAQIQGNGLWRYAGQAATGGYSAMQVRDEHLPAALAAKPWACVVHCGQNNIEEWEGTLAALTTIYQSLLAARIMPILVTIQPLDNASDKIKVNRLNTWIKARARDMGVPVLDSHALFVNPETNAWATAYSDGDQVHSNGLGAKVLGKLLNDTLAPWLPATGAFDFAASEPDTSLLVSRPLNFVMSGSFTSGWSGTLGTGAAVTQTDQAGVVGKMMTITYDGSGSAATTFVGPTVTLVAGRRYRLGFKSKLVLPGAGRVTFRLAQQPASTEEKLFGFRAEQPYDLGQYVQEWTMPAGLSSYAFRPAFTLDGTPDSGFAFSLGQFTWQDMTAQTTI</sequence>
<gene>
    <name evidence="2" type="primary">29</name>
    <name evidence="2" type="ORF">SEA_CLARK_29</name>
</gene>
<dbReference type="InterPro" id="IPR013830">
    <property type="entry name" value="SGNH_hydro"/>
</dbReference>
<evidence type="ECO:0000313" key="2">
    <source>
        <dbReference type="EMBL" id="QDF17978.1"/>
    </source>
</evidence>
<accession>A0A4Y6EGY5</accession>
<dbReference type="InterPro" id="IPR036514">
    <property type="entry name" value="SGNH_hydro_sf"/>
</dbReference>
<dbReference type="Pfam" id="PF13472">
    <property type="entry name" value="Lipase_GDSL_2"/>
    <property type="match status" value="1"/>
</dbReference>
<evidence type="ECO:0000259" key="1">
    <source>
        <dbReference type="Pfam" id="PF13472"/>
    </source>
</evidence>
<reference evidence="2 3" key="1">
    <citation type="submission" date="2019-04" db="EMBL/GenBank/DDBJ databases">
        <authorList>
            <person name="Wiafe-Kwakye C.S."/>
            <person name="Molloy S.D."/>
            <person name="Garlena R.A."/>
            <person name="Russell D.A."/>
            <person name="Pope W.H."/>
            <person name="Jacobs-Sera D."/>
            <person name="Hatfull G.F."/>
        </authorList>
    </citation>
    <scope>NUCLEOTIDE SEQUENCE [LARGE SCALE GENOMIC DNA]</scope>
</reference>
<proteinExistence type="predicted"/>
<dbReference type="GO" id="GO:0016787">
    <property type="term" value="F:hydrolase activity"/>
    <property type="evidence" value="ECO:0007669"/>
    <property type="project" value="UniProtKB-KW"/>
</dbReference>
<dbReference type="Proteomes" id="UP000320867">
    <property type="component" value="Segment"/>
</dbReference>
<keyword evidence="3" id="KW-1185">Reference proteome</keyword>
<dbReference type="RefSeq" id="YP_010654424.1">
    <property type="nucleotide sequence ID" value="NC_070811.1"/>
</dbReference>
<dbReference type="SUPFAM" id="SSF52266">
    <property type="entry name" value="SGNH hydrolase"/>
    <property type="match status" value="1"/>
</dbReference>
<protein>
    <submittedName>
        <fullName evidence="2">Hydrolase</fullName>
    </submittedName>
</protein>
<name>A0A4Y6EGY5_9CAUD</name>
<dbReference type="Gene3D" id="3.40.50.1110">
    <property type="entry name" value="SGNH hydrolase"/>
    <property type="match status" value="1"/>
</dbReference>
<dbReference type="EMBL" id="MK801729">
    <property type="protein sequence ID" value="QDF17978.1"/>
    <property type="molecule type" value="Genomic_DNA"/>
</dbReference>
<dbReference type="KEGG" id="vg:77930272"/>
<dbReference type="GeneID" id="77930272"/>
<organism evidence="2 3">
    <name type="scientific">Gordonia phage Clark</name>
    <dbReference type="NCBI Taxonomy" id="2588133"/>
    <lineage>
        <taxon>Viruses</taxon>
        <taxon>Duplodnaviria</taxon>
        <taxon>Heunggongvirae</taxon>
        <taxon>Uroviricota</taxon>
        <taxon>Caudoviricetes</taxon>
        <taxon>Beenievirus</taxon>
        <taxon>Beenievirus clark</taxon>
    </lineage>
</organism>
<keyword evidence="2" id="KW-0378">Hydrolase</keyword>
<feature type="domain" description="SGNH hydrolase-type esterase" evidence="1">
    <location>
        <begin position="41"/>
        <end position="203"/>
    </location>
</feature>
<evidence type="ECO:0000313" key="3">
    <source>
        <dbReference type="Proteomes" id="UP000320867"/>
    </source>
</evidence>